<reference evidence="1 2" key="1">
    <citation type="submission" date="2017-01" db="EMBL/GenBank/DDBJ databases">
        <authorList>
            <person name="Mah S.A."/>
            <person name="Swanson W.J."/>
            <person name="Moy G.W."/>
            <person name="Vacquier V.D."/>
        </authorList>
    </citation>
    <scope>NUCLEOTIDE SEQUENCE [LARGE SCALE GENOMIC DNA]</scope>
    <source>
        <strain evidence="1 2">DSM 16927</strain>
    </source>
</reference>
<dbReference type="EMBL" id="FTNZ01000005">
    <property type="protein sequence ID" value="SIS36406.1"/>
    <property type="molecule type" value="Genomic_DNA"/>
</dbReference>
<name>A0A1N7IH98_9FLAO</name>
<proteinExistence type="predicted"/>
<sequence>MTSKKTLRIILLMIFILFMSCHKKENNTVNFEKKVFDDIFIPTVDSTLIDMRTYIGFQYSEKQRDSIQKDTLNRVVAFNTVNYMPPIDFSTGSTQKYKPANDSIWSFSLEKYNSSKYKFKNVSEQPFTDELTQWQKKYPKFSGSLSFSKIYFDETRKTGVFEVTYFCGSKCGVGYQVHIKKMKNKWKIIKVEHTWIS</sequence>
<dbReference type="AlphaFoldDB" id="A0A1N7IH98"/>
<evidence type="ECO:0008006" key="3">
    <source>
        <dbReference type="Google" id="ProtNLM"/>
    </source>
</evidence>
<evidence type="ECO:0000313" key="2">
    <source>
        <dbReference type="Proteomes" id="UP000186106"/>
    </source>
</evidence>
<dbReference type="STRING" id="112234.SAMN05421768_105250"/>
<accession>A0A1N7IH98</accession>
<gene>
    <name evidence="1" type="ORF">SAMN05421768_105250</name>
</gene>
<dbReference type="PROSITE" id="PS51257">
    <property type="entry name" value="PROKAR_LIPOPROTEIN"/>
    <property type="match status" value="1"/>
</dbReference>
<organism evidence="1 2">
    <name type="scientific">Chryseobacterium joostei</name>
    <dbReference type="NCBI Taxonomy" id="112234"/>
    <lineage>
        <taxon>Bacteria</taxon>
        <taxon>Pseudomonadati</taxon>
        <taxon>Bacteroidota</taxon>
        <taxon>Flavobacteriia</taxon>
        <taxon>Flavobacteriales</taxon>
        <taxon>Weeksellaceae</taxon>
        <taxon>Chryseobacterium group</taxon>
        <taxon>Chryseobacterium</taxon>
    </lineage>
</organism>
<evidence type="ECO:0000313" key="1">
    <source>
        <dbReference type="EMBL" id="SIS36406.1"/>
    </source>
</evidence>
<dbReference type="RefSeq" id="WP_228435063.1">
    <property type="nucleotide sequence ID" value="NZ_FTNZ01000005.1"/>
</dbReference>
<dbReference type="Proteomes" id="UP000186106">
    <property type="component" value="Unassembled WGS sequence"/>
</dbReference>
<protein>
    <recommendedName>
        <fullName evidence="3">Lipoprotein</fullName>
    </recommendedName>
</protein>